<feature type="region of interest" description="Disordered" evidence="4">
    <location>
        <begin position="1"/>
        <end position="33"/>
    </location>
</feature>
<evidence type="ECO:0000256" key="2">
    <source>
        <dbReference type="ARBA" id="ARBA00022786"/>
    </source>
</evidence>
<dbReference type="Pfam" id="PF00179">
    <property type="entry name" value="UQ_con"/>
    <property type="match status" value="1"/>
</dbReference>
<sequence>MQDSDVWESVDIADATNTDTQTGPGADATNTDKKTVPFADATLNADKISAAITPSATNSMASSSGSVSPQSSDAFFVAHGLAKYATQLVEATEAETTDDLRLLDGAMVETLIATVGLKLVSAEKLRRAIQSLDQPSPRDQPSGGAPVESALCSEEPREATAVKLEECIAICIDRSGSMGTPFAELTINEVKGAVAQRTRMEAVKAMFYAFRDRLDSMGGRGRARLGLLQYDNEVETMLGLTDRLENFERVVEDMQKRGTTAIYSSIVEASRMLAPVFASHPDADLRVLVLTDGQNNSGASPQVALAEANKVGAVVDAIIVGQSPDANLRRIVAATGGQCYQIHDLGAGFELLEAEAVVSLRARRGGADKPPFEPRPAAVDFGQIEQVRLTTSGAAAMQPVAPAMPPPPVSDPARVLRGDAAGAGGASGAAARRALTELRKLAVDGAEGVHVFPSEPDLTFWRALIEGPAGTPFETGVFALTVRLPRDYPFKPPQIRFETPVYHCNVNDSGSICLDILQHSWNPALSVSKALEAVRVLLAKPDTDNALRQWIAELTQANLKHGADDTRYPDEAQARTAKDASRSVAEWKAEWGCGASAQPKGS</sequence>
<proteinExistence type="predicted"/>
<dbReference type="CDD" id="cd00195">
    <property type="entry name" value="UBCc_UEV"/>
    <property type="match status" value="1"/>
</dbReference>
<dbReference type="SMART" id="SM00212">
    <property type="entry name" value="UBCc"/>
    <property type="match status" value="1"/>
</dbReference>
<dbReference type="InterPro" id="IPR023313">
    <property type="entry name" value="UBQ-conjugating_AS"/>
</dbReference>
<name>A0A6T7W7R5_9EUKA</name>
<dbReference type="EMBL" id="HBKO01001100">
    <property type="protein sequence ID" value="CAE2195198.1"/>
    <property type="molecule type" value="Transcribed_RNA"/>
</dbReference>
<feature type="domain" description="UBC core" evidence="5">
    <location>
        <begin position="429"/>
        <end position="581"/>
    </location>
</feature>
<dbReference type="GO" id="GO:0016740">
    <property type="term" value="F:transferase activity"/>
    <property type="evidence" value="ECO:0007669"/>
    <property type="project" value="UniProtKB-KW"/>
</dbReference>
<accession>A0A6T7W7R5</accession>
<dbReference type="InterPro" id="IPR036465">
    <property type="entry name" value="vWFA_dom_sf"/>
</dbReference>
<dbReference type="Gene3D" id="3.40.50.410">
    <property type="entry name" value="von Willebrand factor, type A domain"/>
    <property type="match status" value="1"/>
</dbReference>
<dbReference type="AlphaFoldDB" id="A0A6T7W7R5"/>
<evidence type="ECO:0000313" key="7">
    <source>
        <dbReference type="EMBL" id="CAE2195197.1"/>
    </source>
</evidence>
<feature type="domain" description="VWFA" evidence="6">
    <location>
        <begin position="167"/>
        <end position="360"/>
    </location>
</feature>
<evidence type="ECO:0000256" key="1">
    <source>
        <dbReference type="ARBA" id="ARBA00022679"/>
    </source>
</evidence>
<dbReference type="EMBL" id="HBKO01001099">
    <property type="protein sequence ID" value="CAE2195197.1"/>
    <property type="molecule type" value="Transcribed_RNA"/>
</dbReference>
<dbReference type="InterPro" id="IPR002035">
    <property type="entry name" value="VWF_A"/>
</dbReference>
<evidence type="ECO:0000256" key="4">
    <source>
        <dbReference type="SAM" id="MobiDB-lite"/>
    </source>
</evidence>
<evidence type="ECO:0008006" key="9">
    <source>
        <dbReference type="Google" id="ProtNLM"/>
    </source>
</evidence>
<dbReference type="PROSITE" id="PS50127">
    <property type="entry name" value="UBC_2"/>
    <property type="match status" value="1"/>
</dbReference>
<dbReference type="Gene3D" id="3.10.110.10">
    <property type="entry name" value="Ubiquitin Conjugating Enzyme"/>
    <property type="match status" value="1"/>
</dbReference>
<dbReference type="InterPro" id="IPR000608">
    <property type="entry name" value="UBC"/>
</dbReference>
<organism evidence="7">
    <name type="scientific">Prymnesium polylepis</name>
    <dbReference type="NCBI Taxonomy" id="72548"/>
    <lineage>
        <taxon>Eukaryota</taxon>
        <taxon>Haptista</taxon>
        <taxon>Haptophyta</taxon>
        <taxon>Prymnesiophyceae</taxon>
        <taxon>Prymnesiales</taxon>
        <taxon>Prymnesiaceae</taxon>
        <taxon>Prymnesium</taxon>
    </lineage>
</organism>
<dbReference type="PANTHER" id="PTHR24068">
    <property type="entry name" value="UBIQUITIN-CONJUGATING ENZYME E2"/>
    <property type="match status" value="1"/>
</dbReference>
<evidence type="ECO:0000313" key="8">
    <source>
        <dbReference type="EMBL" id="CAE2195198.1"/>
    </source>
</evidence>
<protein>
    <recommendedName>
        <fullName evidence="9">UBC core domain-containing protein</fullName>
    </recommendedName>
</protein>
<reference evidence="7" key="1">
    <citation type="submission" date="2021-01" db="EMBL/GenBank/DDBJ databases">
        <authorList>
            <person name="Corre E."/>
            <person name="Pelletier E."/>
            <person name="Niang G."/>
            <person name="Scheremetjew M."/>
            <person name="Finn R."/>
            <person name="Kale V."/>
            <person name="Holt S."/>
            <person name="Cochrane G."/>
            <person name="Meng A."/>
            <person name="Brown T."/>
            <person name="Cohen L."/>
        </authorList>
    </citation>
    <scope>NUCLEOTIDE SEQUENCE</scope>
    <source>
        <strain evidence="7">UIO037</strain>
    </source>
</reference>
<feature type="region of interest" description="Disordered" evidence="4">
    <location>
        <begin position="130"/>
        <end position="149"/>
    </location>
</feature>
<evidence type="ECO:0000259" key="5">
    <source>
        <dbReference type="PROSITE" id="PS50127"/>
    </source>
</evidence>
<dbReference type="InterPro" id="IPR016135">
    <property type="entry name" value="UBQ-conjugating_enzyme/RWD"/>
</dbReference>
<evidence type="ECO:0000256" key="3">
    <source>
        <dbReference type="PROSITE-ProRule" id="PRU10133"/>
    </source>
</evidence>
<dbReference type="SUPFAM" id="SSF54495">
    <property type="entry name" value="UBC-like"/>
    <property type="match status" value="1"/>
</dbReference>
<feature type="active site" description="Glycyl thioester intermediate" evidence="3">
    <location>
        <position position="513"/>
    </location>
</feature>
<dbReference type="PROSITE" id="PS00183">
    <property type="entry name" value="UBC_1"/>
    <property type="match status" value="1"/>
</dbReference>
<dbReference type="SUPFAM" id="SSF53300">
    <property type="entry name" value="vWA-like"/>
    <property type="match status" value="1"/>
</dbReference>
<dbReference type="Pfam" id="PF00092">
    <property type="entry name" value="VWA"/>
    <property type="match status" value="1"/>
</dbReference>
<keyword evidence="2" id="KW-0833">Ubl conjugation pathway</keyword>
<dbReference type="SMART" id="SM00327">
    <property type="entry name" value="VWA"/>
    <property type="match status" value="1"/>
</dbReference>
<gene>
    <name evidence="7" type="ORF">CPOL0286_LOCUS550</name>
    <name evidence="8" type="ORF">CPOL0286_LOCUS551</name>
</gene>
<dbReference type="PROSITE" id="PS50234">
    <property type="entry name" value="VWFA"/>
    <property type="match status" value="1"/>
</dbReference>
<keyword evidence="1" id="KW-0808">Transferase</keyword>
<evidence type="ECO:0000259" key="6">
    <source>
        <dbReference type="PROSITE" id="PS50234"/>
    </source>
</evidence>
<dbReference type="CDD" id="cd00198">
    <property type="entry name" value="vWFA"/>
    <property type="match status" value="1"/>
</dbReference>